<dbReference type="Gramene" id="rna-AYBTSS11_LOCUS7005">
    <property type="protein sequence ID" value="CAJ1935613.1"/>
    <property type="gene ID" value="gene-AYBTSS11_LOCUS7005"/>
</dbReference>
<proteinExistence type="predicted"/>
<name>A0AA86VX08_9FABA</name>
<dbReference type="EMBL" id="OY731400">
    <property type="protein sequence ID" value="CAJ1935613.1"/>
    <property type="molecule type" value="Genomic_DNA"/>
</dbReference>
<dbReference type="AlphaFoldDB" id="A0AA86VX08"/>
<sequence>MPIEIGLNDHGDEMERYYENFTPTYTRGKWKEQSQIKENNAFVSEEVVFP</sequence>
<protein>
    <submittedName>
        <fullName evidence="1">Uncharacterized protein</fullName>
    </submittedName>
</protein>
<evidence type="ECO:0000313" key="2">
    <source>
        <dbReference type="Proteomes" id="UP001189624"/>
    </source>
</evidence>
<gene>
    <name evidence="1" type="ORF">AYBTSS11_LOCUS7005</name>
</gene>
<dbReference type="Proteomes" id="UP001189624">
    <property type="component" value="Chromosome 3"/>
</dbReference>
<reference evidence="1" key="1">
    <citation type="submission" date="2023-10" db="EMBL/GenBank/DDBJ databases">
        <authorList>
            <person name="Domelevo Entfellner J.-B."/>
        </authorList>
    </citation>
    <scope>NUCLEOTIDE SEQUENCE</scope>
</reference>
<accession>A0AA86VX08</accession>
<organism evidence="1 2">
    <name type="scientific">Sphenostylis stenocarpa</name>
    <dbReference type="NCBI Taxonomy" id="92480"/>
    <lineage>
        <taxon>Eukaryota</taxon>
        <taxon>Viridiplantae</taxon>
        <taxon>Streptophyta</taxon>
        <taxon>Embryophyta</taxon>
        <taxon>Tracheophyta</taxon>
        <taxon>Spermatophyta</taxon>
        <taxon>Magnoliopsida</taxon>
        <taxon>eudicotyledons</taxon>
        <taxon>Gunneridae</taxon>
        <taxon>Pentapetalae</taxon>
        <taxon>rosids</taxon>
        <taxon>fabids</taxon>
        <taxon>Fabales</taxon>
        <taxon>Fabaceae</taxon>
        <taxon>Papilionoideae</taxon>
        <taxon>50 kb inversion clade</taxon>
        <taxon>NPAAA clade</taxon>
        <taxon>indigoferoid/millettioid clade</taxon>
        <taxon>Phaseoleae</taxon>
        <taxon>Sphenostylis</taxon>
    </lineage>
</organism>
<evidence type="ECO:0000313" key="1">
    <source>
        <dbReference type="EMBL" id="CAJ1935613.1"/>
    </source>
</evidence>
<keyword evidence="2" id="KW-1185">Reference proteome</keyword>